<dbReference type="GO" id="GO:0009228">
    <property type="term" value="P:thiamine biosynthetic process"/>
    <property type="evidence" value="ECO:0007669"/>
    <property type="project" value="InterPro"/>
</dbReference>
<dbReference type="STRING" id="1507870.A0A1V8T8R8"/>
<evidence type="ECO:0000313" key="3">
    <source>
        <dbReference type="EMBL" id="OQO07806.1"/>
    </source>
</evidence>
<dbReference type="InParanoid" id="A0A1V8T8R8"/>
<evidence type="ECO:0000259" key="2">
    <source>
        <dbReference type="Pfam" id="PF08543"/>
    </source>
</evidence>
<dbReference type="AlphaFoldDB" id="A0A1V8T8R8"/>
<dbReference type="InterPro" id="IPR029056">
    <property type="entry name" value="Ribokinase-like"/>
</dbReference>
<dbReference type="PANTHER" id="PTHR20858">
    <property type="entry name" value="PHOSPHOMETHYLPYRIMIDINE KINASE"/>
    <property type="match status" value="1"/>
</dbReference>
<dbReference type="NCBIfam" id="TIGR04306">
    <property type="entry name" value="salvage_TenA"/>
    <property type="match status" value="1"/>
</dbReference>
<protein>
    <recommendedName>
        <fullName evidence="5">Hydroxymethylpyrimidine/phosphomethylpyrimidine kinase 2</fullName>
    </recommendedName>
</protein>
<dbReference type="NCBIfam" id="TIGR00097">
    <property type="entry name" value="HMP-P_kinase"/>
    <property type="match status" value="1"/>
</dbReference>
<dbReference type="SUPFAM" id="SSF53613">
    <property type="entry name" value="Ribokinase-like"/>
    <property type="match status" value="1"/>
</dbReference>
<dbReference type="Proteomes" id="UP000192596">
    <property type="component" value="Unassembled WGS sequence"/>
</dbReference>
<evidence type="ECO:0008006" key="5">
    <source>
        <dbReference type="Google" id="ProtNLM"/>
    </source>
</evidence>
<feature type="domain" description="Pyridoxamine kinase/Phosphomethylpyrimidine kinase" evidence="2">
    <location>
        <begin position="11"/>
        <end position="266"/>
    </location>
</feature>
<dbReference type="OrthoDB" id="10028886at2759"/>
<evidence type="ECO:0000313" key="4">
    <source>
        <dbReference type="Proteomes" id="UP000192596"/>
    </source>
</evidence>
<dbReference type="FunFam" id="1.20.910.10:FF:000003">
    <property type="entry name" value="Hydroxymethylpyrimidine/phosphomethylpyrimidine kinase THI20"/>
    <property type="match status" value="1"/>
</dbReference>
<comment type="caution">
    <text evidence="3">The sequence shown here is derived from an EMBL/GenBank/DDBJ whole genome shotgun (WGS) entry which is preliminary data.</text>
</comment>
<dbReference type="GO" id="GO:0008972">
    <property type="term" value="F:phosphomethylpyrimidine kinase activity"/>
    <property type="evidence" value="ECO:0007669"/>
    <property type="project" value="InterPro"/>
</dbReference>
<gene>
    <name evidence="3" type="ORF">B0A48_06597</name>
</gene>
<dbReference type="GO" id="GO:0008902">
    <property type="term" value="F:hydroxymethylpyrimidine kinase activity"/>
    <property type="evidence" value="ECO:0007669"/>
    <property type="project" value="TreeGrafter"/>
</dbReference>
<name>A0A1V8T8R8_9PEZI</name>
<dbReference type="InterPro" id="IPR016084">
    <property type="entry name" value="Haem_Oase-like_multi-hlx"/>
</dbReference>
<dbReference type="Pfam" id="PF08543">
    <property type="entry name" value="Phos_pyr_kin"/>
    <property type="match status" value="1"/>
</dbReference>
<accession>A0A1V8T8R8</accession>
<dbReference type="EMBL" id="NAJO01000013">
    <property type="protein sequence ID" value="OQO07806.1"/>
    <property type="molecule type" value="Genomic_DNA"/>
</dbReference>
<organism evidence="3 4">
    <name type="scientific">Cryoendolithus antarcticus</name>
    <dbReference type="NCBI Taxonomy" id="1507870"/>
    <lineage>
        <taxon>Eukaryota</taxon>
        <taxon>Fungi</taxon>
        <taxon>Dikarya</taxon>
        <taxon>Ascomycota</taxon>
        <taxon>Pezizomycotina</taxon>
        <taxon>Dothideomycetes</taxon>
        <taxon>Dothideomycetidae</taxon>
        <taxon>Cladosporiales</taxon>
        <taxon>Cladosporiaceae</taxon>
        <taxon>Cryoendolithus</taxon>
    </lineage>
</organism>
<dbReference type="CDD" id="cd19367">
    <property type="entry name" value="TenA_C_ScTHI20-like"/>
    <property type="match status" value="1"/>
</dbReference>
<dbReference type="InterPro" id="IPR027574">
    <property type="entry name" value="Thiaminase_II"/>
</dbReference>
<dbReference type="CDD" id="cd01169">
    <property type="entry name" value="HMPP_kinase"/>
    <property type="match status" value="1"/>
</dbReference>
<sequence>MKRILVIAGSDSSGGAGLEADQKVIAAHGCYAMTATTALTAQNTQGVQDIHTIPSDFVQKQINACIDDIGVDVVKTVSVVAQSLRDHNVPISVVDPVMVSTSGAQLLPEAAVRILCDELLPVTTILTPNVPEAQLILRESGLPVIDIQDLEGLKALATAVHDLGPRYVLVKGGHLPLTKSYKVAKSEDEKQIVANVLHDGHTSTIIELPYQDSKNTHGTGCSLASAIACNLANNPDVEKAVRSACRYVEAGIRSSPNLGKGAGPLNHFHSMQISPFAPGSFIDYMLDRNDIKPAWHEYTHHPFVEQLGDGTLSEDSFKHYMIQDYLYLIHFARANALAGYKAKDLDDIAAAAQIVTSIRYETDLHIAECAKLGITKEEMEQSEESQACTAYTRYVLDIGHAEDSLALQISLLPCLLGYSVIAKRLHARKTVDSKPNRYQTWIDNYTADSYGEVVATGRALIEKHAAHQSPRRIEELVKILIHATKMETGFWEMASSPV</sequence>
<proteinExistence type="predicted"/>
<dbReference type="FunCoup" id="A0A1V8T8R8">
    <property type="interactions" value="1287"/>
</dbReference>
<dbReference type="Gene3D" id="1.20.910.10">
    <property type="entry name" value="Heme oxygenase-like"/>
    <property type="match status" value="1"/>
</dbReference>
<dbReference type="InterPro" id="IPR004399">
    <property type="entry name" value="HMP/HMP-P_kinase_dom"/>
</dbReference>
<dbReference type="SUPFAM" id="SSF48613">
    <property type="entry name" value="Heme oxygenase-like"/>
    <property type="match status" value="1"/>
</dbReference>
<dbReference type="InterPro" id="IPR013749">
    <property type="entry name" value="PM/HMP-P_kinase-1"/>
</dbReference>
<dbReference type="FunFam" id="3.40.1190.20:FF:000034">
    <property type="entry name" value="Putative hydroxymethylpyrimidine/ phosphomethylpyrimidine kinase 2"/>
    <property type="match status" value="1"/>
</dbReference>
<dbReference type="Pfam" id="PF03070">
    <property type="entry name" value="TENA_THI-4"/>
    <property type="match status" value="1"/>
</dbReference>
<feature type="domain" description="Thiaminase-2/PQQC" evidence="1">
    <location>
        <begin position="290"/>
        <end position="495"/>
    </location>
</feature>
<reference evidence="4" key="1">
    <citation type="submission" date="2017-03" db="EMBL/GenBank/DDBJ databases">
        <title>Genomes of endolithic fungi from Antarctica.</title>
        <authorList>
            <person name="Coleine C."/>
            <person name="Masonjones S."/>
            <person name="Stajich J.E."/>
        </authorList>
    </citation>
    <scope>NUCLEOTIDE SEQUENCE [LARGE SCALE GENOMIC DNA]</scope>
    <source>
        <strain evidence="4">CCFEE 5527</strain>
    </source>
</reference>
<dbReference type="PANTHER" id="PTHR20858:SF17">
    <property type="entry name" value="HYDROXYMETHYLPYRIMIDINE_PHOSPHOMETHYLPYRIMIDINE KINASE THI20-RELATED"/>
    <property type="match status" value="1"/>
</dbReference>
<keyword evidence="4" id="KW-1185">Reference proteome</keyword>
<dbReference type="GO" id="GO:0050334">
    <property type="term" value="F:thiaminase activity"/>
    <property type="evidence" value="ECO:0007669"/>
    <property type="project" value="InterPro"/>
</dbReference>
<dbReference type="GO" id="GO:0005829">
    <property type="term" value="C:cytosol"/>
    <property type="evidence" value="ECO:0007669"/>
    <property type="project" value="TreeGrafter"/>
</dbReference>
<evidence type="ECO:0000259" key="1">
    <source>
        <dbReference type="Pfam" id="PF03070"/>
    </source>
</evidence>
<dbReference type="Gene3D" id="3.40.1190.20">
    <property type="match status" value="1"/>
</dbReference>
<dbReference type="InterPro" id="IPR004305">
    <property type="entry name" value="Thiaminase-2/PQQC"/>
</dbReference>